<sequence length="199" mass="21357">MKRRKLLLGSGSAFAATAFIGTGAFSRVESQRSVTVEVEEDEDAYLGLAPSDSEHGDNFAEIDDNGHLEIDIGEIDDEDDNTGSGVNSNSITWFDCVFTITNQGKDEANVYVEEEDNFVEEEGDEGTIDFYTDEASGSQGDDGIDSIVGSDNEITLPVGDSECIGIRVNSEEENSDDIDGDVTIVADSEDAGDEENNNT</sequence>
<dbReference type="eggNOG" id="arCOG02696">
    <property type="taxonomic scope" value="Archaea"/>
</dbReference>
<reference evidence="2 4" key="2">
    <citation type="journal article" date="2012" name="BMC Genomics">
        <title>A comparative genomics perspective on the genetic content of the alkaliphilic haloarchaeon Natrialba magadii ATCC 43099T.</title>
        <authorList>
            <person name="Siddaramappa S."/>
            <person name="Challacombe J.F."/>
            <person name="Decastro R.E."/>
            <person name="Pfeiffer F."/>
            <person name="Sastre D.E."/>
            <person name="Gimenez M.I."/>
            <person name="Paggi R.A."/>
            <person name="Detter J.C."/>
            <person name="Davenport K.W."/>
            <person name="Goodwin L.A."/>
            <person name="Kyrpides N."/>
            <person name="Tapia R."/>
            <person name="Pitluck S."/>
            <person name="Lucas S."/>
            <person name="Woyke T."/>
            <person name="Maupin-Furlow J.A."/>
        </authorList>
    </citation>
    <scope>NUCLEOTIDE SEQUENCE [LARGE SCALE GENOMIC DNA]</scope>
    <source>
        <strain evidence="2">ATCC 43099</strain>
        <strain evidence="4">ATCC 43099 / DSM 3394 / CCM 3739 / CIP 104546 / IAM 13178 / JCM 8861 / NBRC 102185 / NCIMB 2190 / MS3</strain>
    </source>
</reference>
<dbReference type="EMBL" id="AOHS01000041">
    <property type="protein sequence ID" value="ELY28454.1"/>
    <property type="molecule type" value="Genomic_DNA"/>
</dbReference>
<evidence type="ECO:0000313" key="4">
    <source>
        <dbReference type="Proteomes" id="UP000001879"/>
    </source>
</evidence>
<feature type="region of interest" description="Disordered" evidence="1">
    <location>
        <begin position="169"/>
        <end position="199"/>
    </location>
</feature>
<evidence type="ECO:0000256" key="1">
    <source>
        <dbReference type="SAM" id="MobiDB-lite"/>
    </source>
</evidence>
<protein>
    <recommendedName>
        <fullName evidence="6">DUF1102 domain-containing protein</fullName>
    </recommendedName>
</protein>
<dbReference type="EMBL" id="CP001932">
    <property type="protein sequence ID" value="ADD06922.1"/>
    <property type="molecule type" value="Genomic_DNA"/>
</dbReference>
<evidence type="ECO:0000313" key="2">
    <source>
        <dbReference type="EMBL" id="ADD06922.1"/>
    </source>
</evidence>
<dbReference type="PaxDb" id="547559-Nmag_3372"/>
<reference evidence="3 5" key="3">
    <citation type="journal article" date="2014" name="PLoS Genet.">
        <title>Phylogenetically driven sequencing of extremely halophilic archaea reveals strategies for static and dynamic osmo-response.</title>
        <authorList>
            <person name="Becker E.A."/>
            <person name="Seitzer P.M."/>
            <person name="Tritt A."/>
            <person name="Larsen D."/>
            <person name="Krusor M."/>
            <person name="Yao A.I."/>
            <person name="Wu D."/>
            <person name="Madern D."/>
            <person name="Eisen J.A."/>
            <person name="Darling A.E."/>
            <person name="Facciotti M.T."/>
        </authorList>
    </citation>
    <scope>NUCLEOTIDE SEQUENCE [LARGE SCALE GENOMIC DNA]</scope>
    <source>
        <strain evidence="5">ATCC 43099 / DSM 3394 / CCM 3739 / CIP 104546 / IAM 13178 / JCM 8861 / NBRC 102185 / NCIMB 2190 / MS3</strain>
        <strain evidence="3">MS-3</strain>
    </source>
</reference>
<dbReference type="OrthoDB" id="206019at2157"/>
<dbReference type="Proteomes" id="UP000001879">
    <property type="component" value="Chromosome"/>
</dbReference>
<dbReference type="RefSeq" id="WP_004267898.1">
    <property type="nucleotide sequence ID" value="NC_013922.1"/>
</dbReference>
<dbReference type="PATRIC" id="fig|547559.17.peg.2646"/>
<evidence type="ECO:0008006" key="6">
    <source>
        <dbReference type="Google" id="ProtNLM"/>
    </source>
</evidence>
<dbReference type="InterPro" id="IPR009482">
    <property type="entry name" value="DUF1102"/>
</dbReference>
<gene>
    <name evidence="2" type="ordered locus">Nmag_3372</name>
    <name evidence="3" type="ORF">C500_13367</name>
</gene>
<feature type="compositionally biased region" description="Acidic residues" evidence="1">
    <location>
        <begin position="171"/>
        <end position="180"/>
    </location>
</feature>
<dbReference type="Pfam" id="PF06510">
    <property type="entry name" value="DUF1102"/>
    <property type="match status" value="1"/>
</dbReference>
<dbReference type="HOGENOM" id="CLU_111444_1_0_2"/>
<keyword evidence="4" id="KW-1185">Reference proteome</keyword>
<dbReference type="Proteomes" id="UP000011543">
    <property type="component" value="Unassembled WGS sequence"/>
</dbReference>
<feature type="compositionally biased region" description="Acidic residues" evidence="1">
    <location>
        <begin position="187"/>
        <end position="199"/>
    </location>
</feature>
<accession>D3ST55</accession>
<evidence type="ECO:0000313" key="5">
    <source>
        <dbReference type="Proteomes" id="UP000011543"/>
    </source>
</evidence>
<dbReference type="AlphaFoldDB" id="D3ST55"/>
<dbReference type="KEGG" id="nmg:Nmag_3372"/>
<organism evidence="2 4">
    <name type="scientific">Natrialba magadii (strain ATCC 43099 / DSM 3394 / CCM 3739 / CIP 104546 / IAM 13178 / JCM 8861 / NBRC 102185 / NCIMB 2190 / MS3)</name>
    <name type="common">Natronobacterium magadii</name>
    <dbReference type="NCBI Taxonomy" id="547559"/>
    <lineage>
        <taxon>Archaea</taxon>
        <taxon>Methanobacteriati</taxon>
        <taxon>Methanobacteriota</taxon>
        <taxon>Stenosarchaea group</taxon>
        <taxon>Halobacteria</taxon>
        <taxon>Halobacteriales</taxon>
        <taxon>Natrialbaceae</taxon>
        <taxon>Natrialba</taxon>
    </lineage>
</organism>
<reference evidence="4" key="1">
    <citation type="submission" date="2010-02" db="EMBL/GenBank/DDBJ databases">
        <title>Complete sequence of chromosome of Natrialba magadii ATCC 43099.</title>
        <authorList>
            <consortium name="US DOE Joint Genome Institute"/>
            <person name="Lucas S."/>
            <person name="Copeland A."/>
            <person name="Lapidus A."/>
            <person name="Cheng J.-F."/>
            <person name="Bruce D."/>
            <person name="Goodwin L."/>
            <person name="Pitluck S."/>
            <person name="Davenport K."/>
            <person name="Saunders E."/>
            <person name="Detter J.C."/>
            <person name="Han C."/>
            <person name="Tapia R."/>
            <person name="Land M."/>
            <person name="Hauser L."/>
            <person name="Kyrpides N."/>
            <person name="Mikhailova N."/>
            <person name="De Castro R.E."/>
            <person name="Maupin-Furlow J.A."/>
            <person name="Woyke T."/>
        </authorList>
    </citation>
    <scope>NUCLEOTIDE SEQUENCE [LARGE SCALE GENOMIC DNA]</scope>
    <source>
        <strain evidence="4">ATCC 43099 / DSM 3394 / CCM 3739 / CIP 104546 / IAM 13178 / JCM 8861 / NBRC 102185 / NCIMB 2190 / MS3</strain>
    </source>
</reference>
<dbReference type="GeneID" id="8826238"/>
<name>D3ST55_NATMM</name>
<proteinExistence type="predicted"/>
<reference evidence="2" key="4">
    <citation type="submission" date="2016-09" db="EMBL/GenBank/DDBJ databases">
        <authorList>
            <person name="Pfeiffer F."/>
        </authorList>
    </citation>
    <scope>NUCLEOTIDE SEQUENCE</scope>
    <source>
        <strain evidence="2">ATCC 43099</strain>
    </source>
</reference>
<evidence type="ECO:0000313" key="3">
    <source>
        <dbReference type="EMBL" id="ELY28454.1"/>
    </source>
</evidence>